<reference evidence="1 2" key="1">
    <citation type="submission" date="2018-08" db="EMBL/GenBank/DDBJ databases">
        <title>Vibrio harveyi strains pathogenic to white snook Centropomus viridis Lockington (1877) and potential probiotic bacteria.</title>
        <authorList>
            <person name="Soto-Rodriguez S."/>
            <person name="Gomez-Gil B."/>
            <person name="Lozano-Olvera R."/>
        </authorList>
    </citation>
    <scope>NUCLEOTIDE SEQUENCE [LARGE SCALE GENOMIC DNA]</scope>
    <source>
        <strain evidence="1 2">CAIM 1508</strain>
    </source>
</reference>
<comment type="caution">
    <text evidence="1">The sequence shown here is derived from an EMBL/GenBank/DDBJ whole genome shotgun (WGS) entry which is preliminary data.</text>
</comment>
<proteinExistence type="predicted"/>
<organism evidence="1 2">
    <name type="scientific">Vibrio harveyi</name>
    <name type="common">Beneckea harveyi</name>
    <dbReference type="NCBI Taxonomy" id="669"/>
    <lineage>
        <taxon>Bacteria</taxon>
        <taxon>Pseudomonadati</taxon>
        <taxon>Pseudomonadota</taxon>
        <taxon>Gammaproteobacteria</taxon>
        <taxon>Vibrionales</taxon>
        <taxon>Vibrionaceae</taxon>
        <taxon>Vibrio</taxon>
    </lineage>
</organism>
<dbReference type="Proteomes" id="UP000253437">
    <property type="component" value="Unassembled WGS sequence"/>
</dbReference>
<protein>
    <submittedName>
        <fullName evidence="1">Uncharacterized protein</fullName>
    </submittedName>
</protein>
<evidence type="ECO:0000313" key="1">
    <source>
        <dbReference type="EMBL" id="RIW17872.1"/>
    </source>
</evidence>
<accession>A0A8B3DMG7</accession>
<gene>
    <name evidence="1" type="ORF">DS957_003630</name>
</gene>
<dbReference type="RefSeq" id="WP_114091614.1">
    <property type="nucleotide sequence ID" value="NZ_QOUW02000007.1"/>
</dbReference>
<sequence>MKYLIPLQSNRHLIDETCELIDKWFLSESAKQHMSAADDRPQLLHAPSRAENIKDIIGTPFYCYGARNPFVSKEFVVLDKDGKVGGYLSYLEQIMEGNEKFACALRFYRFGSLTPHRFGKAQQEFYDHLYDNFHRIQLGFASNGDFTTGKTSISMEEIKSEAGKRVVDSRKVSNSGLATGQMLQRLQRKYDAVYRPYISYTFDLSGRVIFISYIEWLGKHGIAAKLPPRDPKFERSQDLIDLLALHRIEV</sequence>
<evidence type="ECO:0000313" key="2">
    <source>
        <dbReference type="Proteomes" id="UP000253437"/>
    </source>
</evidence>
<dbReference type="EMBL" id="QOUW02000007">
    <property type="protein sequence ID" value="RIW17872.1"/>
    <property type="molecule type" value="Genomic_DNA"/>
</dbReference>
<name>A0A8B3DMG7_VIBHA</name>
<dbReference type="AlphaFoldDB" id="A0A8B3DMG7"/>